<sequence>MYAVEEGLKYMPKEYQTDFIYDILSQRRDFIYTPQDQYIVRKIHDNNRKMLEYYKKYQCDELFKQRIFVANPELFFGVLKYAPTNLMKMKQAGVNIGCGTDAGMPFILHGLLLNEMKLLSKIGFSNK</sequence>
<accession>A0A1V1P6Q4</accession>
<dbReference type="AlphaFoldDB" id="A0A1V1P6Q4"/>
<dbReference type="InterPro" id="IPR032466">
    <property type="entry name" value="Metal_Hydrolase"/>
</dbReference>
<dbReference type="EMBL" id="ATBP01000405">
    <property type="protein sequence ID" value="ETR70557.1"/>
    <property type="molecule type" value="Genomic_DNA"/>
</dbReference>
<evidence type="ECO:0000313" key="2">
    <source>
        <dbReference type="Proteomes" id="UP000189670"/>
    </source>
</evidence>
<name>A0A1V1P6Q4_9BACT</name>
<dbReference type="Proteomes" id="UP000189670">
    <property type="component" value="Unassembled WGS sequence"/>
</dbReference>
<organism evidence="1 2">
    <name type="scientific">Candidatus Magnetoglobus multicellularis str. Araruama</name>
    <dbReference type="NCBI Taxonomy" id="890399"/>
    <lineage>
        <taxon>Bacteria</taxon>
        <taxon>Pseudomonadati</taxon>
        <taxon>Thermodesulfobacteriota</taxon>
        <taxon>Desulfobacteria</taxon>
        <taxon>Desulfobacterales</taxon>
        <taxon>Desulfobacteraceae</taxon>
        <taxon>Candidatus Magnetoglobus</taxon>
    </lineage>
</organism>
<comment type="caution">
    <text evidence="1">The sequence shown here is derived from an EMBL/GenBank/DDBJ whole genome shotgun (WGS) entry which is preliminary data.</text>
</comment>
<dbReference type="Gene3D" id="3.20.20.140">
    <property type="entry name" value="Metal-dependent hydrolases"/>
    <property type="match status" value="1"/>
</dbReference>
<evidence type="ECO:0008006" key="3">
    <source>
        <dbReference type="Google" id="ProtNLM"/>
    </source>
</evidence>
<reference evidence="2" key="1">
    <citation type="submission" date="2012-11" db="EMBL/GenBank/DDBJ databases">
        <authorList>
            <person name="Lucero-Rivera Y.E."/>
            <person name="Tovar-Ramirez D."/>
        </authorList>
    </citation>
    <scope>NUCLEOTIDE SEQUENCE [LARGE SCALE GENOMIC DNA]</scope>
    <source>
        <strain evidence="2">Araruama</strain>
    </source>
</reference>
<protein>
    <recommendedName>
        <fullName evidence="3">Amidohydrolase-related domain-containing protein</fullName>
    </recommendedName>
</protein>
<evidence type="ECO:0000313" key="1">
    <source>
        <dbReference type="EMBL" id="ETR70557.1"/>
    </source>
</evidence>
<feature type="non-terminal residue" evidence="1">
    <location>
        <position position="127"/>
    </location>
</feature>
<gene>
    <name evidence="1" type="ORF">OMM_08728</name>
</gene>
<dbReference type="SUPFAM" id="SSF51556">
    <property type="entry name" value="Metallo-dependent hydrolases"/>
    <property type="match status" value="1"/>
</dbReference>
<proteinExistence type="predicted"/>